<keyword evidence="2" id="KW-1185">Reference proteome</keyword>
<dbReference type="EMBL" id="CCYD01000291">
    <property type="protein sequence ID" value="CEG37903.1"/>
    <property type="molecule type" value="Genomic_DNA"/>
</dbReference>
<protein>
    <submittedName>
        <fullName evidence="1">Uncharacterized protein</fullName>
    </submittedName>
</protein>
<name>A0A0P1ABN4_PLAHL</name>
<organism evidence="1 2">
    <name type="scientific">Plasmopara halstedii</name>
    <name type="common">Downy mildew of sunflower</name>
    <dbReference type="NCBI Taxonomy" id="4781"/>
    <lineage>
        <taxon>Eukaryota</taxon>
        <taxon>Sar</taxon>
        <taxon>Stramenopiles</taxon>
        <taxon>Oomycota</taxon>
        <taxon>Peronosporomycetes</taxon>
        <taxon>Peronosporales</taxon>
        <taxon>Peronosporaceae</taxon>
        <taxon>Plasmopara</taxon>
    </lineage>
</organism>
<evidence type="ECO:0000313" key="2">
    <source>
        <dbReference type="Proteomes" id="UP000054928"/>
    </source>
</evidence>
<dbReference type="RefSeq" id="XP_024574272.1">
    <property type="nucleotide sequence ID" value="XM_024723279.1"/>
</dbReference>
<accession>A0A0P1ABN4</accession>
<evidence type="ECO:0000313" key="1">
    <source>
        <dbReference type="EMBL" id="CEG37903.1"/>
    </source>
</evidence>
<proteinExistence type="predicted"/>
<dbReference type="Proteomes" id="UP000054928">
    <property type="component" value="Unassembled WGS sequence"/>
</dbReference>
<sequence>MKPFVSVPTCLQIFPSSNVFQSMITSKPTPTSFWCGRSQATAKVQRKRRVDNHDKQRTLHCFPVAIRDTVLATPPAGHS</sequence>
<dbReference type="GeneID" id="36401006"/>
<dbReference type="AlphaFoldDB" id="A0A0P1ABN4"/>
<reference evidence="2" key="1">
    <citation type="submission" date="2014-09" db="EMBL/GenBank/DDBJ databases">
        <authorList>
            <person name="Sharma Rahul"/>
            <person name="Thines Marco"/>
        </authorList>
    </citation>
    <scope>NUCLEOTIDE SEQUENCE [LARGE SCALE GENOMIC DNA]</scope>
</reference>